<proteinExistence type="predicted"/>
<comment type="caution">
    <text evidence="1">The sequence shown here is derived from an EMBL/GenBank/DDBJ whole genome shotgun (WGS) entry which is preliminary data.</text>
</comment>
<evidence type="ECO:0000313" key="2">
    <source>
        <dbReference type="Proteomes" id="UP001054821"/>
    </source>
</evidence>
<dbReference type="AlphaFoldDB" id="A0AAD4ZKW9"/>
<sequence>MIIRVEIADFDVGRVLIDTGSSVNMIFVDVFGELGINDNHVNRQLMPLLSFCGDLVQLVGSVSLPIAFGVASRKTMIYNQFLIVDCLTAYNVIIG</sequence>
<dbReference type="Proteomes" id="UP001054821">
    <property type="component" value="Chromosome 1"/>
</dbReference>
<reference evidence="1 2" key="1">
    <citation type="journal article" date="2022" name="G3 (Bethesda)">
        <title>Whole-genome sequence and methylome profiling of the almond [Prunus dulcis (Mill.) D.A. Webb] cultivar 'Nonpareil'.</title>
        <authorList>
            <person name="D'Amico-Willman K.M."/>
            <person name="Ouma W.Z."/>
            <person name="Meulia T."/>
            <person name="Sideli G.M."/>
            <person name="Gradziel T.M."/>
            <person name="Fresnedo-Ramirez J."/>
        </authorList>
    </citation>
    <scope>NUCLEOTIDE SEQUENCE [LARGE SCALE GENOMIC DNA]</scope>
    <source>
        <strain evidence="1">Clone GOH B32 T37-40</strain>
    </source>
</reference>
<accession>A0AAD4ZKW9</accession>
<keyword evidence="2" id="KW-1185">Reference proteome</keyword>
<gene>
    <name evidence="1" type="ORF">L3X38_002095</name>
</gene>
<dbReference type="InterPro" id="IPR021109">
    <property type="entry name" value="Peptidase_aspartic_dom_sf"/>
</dbReference>
<dbReference type="PANTHER" id="PTHR33240:SF17">
    <property type="entry name" value="EUKARYOTIC PEPTIDE CHAIN RELEASE FACTOR GTP-BINDING SUBUNIT-LIKE"/>
    <property type="match status" value="1"/>
</dbReference>
<dbReference type="EMBL" id="JAJFAZ020000001">
    <property type="protein sequence ID" value="KAI5349208.1"/>
    <property type="molecule type" value="Genomic_DNA"/>
</dbReference>
<dbReference type="Gene3D" id="2.40.70.10">
    <property type="entry name" value="Acid Proteases"/>
    <property type="match status" value="1"/>
</dbReference>
<dbReference type="CDD" id="cd00303">
    <property type="entry name" value="retropepsin_like"/>
    <property type="match status" value="1"/>
</dbReference>
<name>A0AAD4ZKW9_PRUDU</name>
<organism evidence="1 2">
    <name type="scientific">Prunus dulcis</name>
    <name type="common">Almond</name>
    <name type="synonym">Amygdalus dulcis</name>
    <dbReference type="NCBI Taxonomy" id="3755"/>
    <lineage>
        <taxon>Eukaryota</taxon>
        <taxon>Viridiplantae</taxon>
        <taxon>Streptophyta</taxon>
        <taxon>Embryophyta</taxon>
        <taxon>Tracheophyta</taxon>
        <taxon>Spermatophyta</taxon>
        <taxon>Magnoliopsida</taxon>
        <taxon>eudicotyledons</taxon>
        <taxon>Gunneridae</taxon>
        <taxon>Pentapetalae</taxon>
        <taxon>rosids</taxon>
        <taxon>fabids</taxon>
        <taxon>Rosales</taxon>
        <taxon>Rosaceae</taxon>
        <taxon>Amygdaloideae</taxon>
        <taxon>Amygdaleae</taxon>
        <taxon>Prunus</taxon>
    </lineage>
</organism>
<dbReference type="PANTHER" id="PTHR33240">
    <property type="entry name" value="OS08G0508500 PROTEIN"/>
    <property type="match status" value="1"/>
</dbReference>
<protein>
    <submittedName>
        <fullName evidence="1">Uncharacterized protein</fullName>
    </submittedName>
</protein>
<evidence type="ECO:0000313" key="1">
    <source>
        <dbReference type="EMBL" id="KAI5349208.1"/>
    </source>
</evidence>